<accession>A0ABS9CS20</accession>
<protein>
    <submittedName>
        <fullName evidence="1">DUF4317 domain-containing protein</fullName>
    </submittedName>
</protein>
<evidence type="ECO:0000313" key="2">
    <source>
        <dbReference type="Proteomes" id="UP001299220"/>
    </source>
</evidence>
<keyword evidence="2" id="KW-1185">Reference proteome</keyword>
<gene>
    <name evidence="1" type="ORF">JQM67_10780</name>
</gene>
<dbReference type="EMBL" id="JAFBIT010000003">
    <property type="protein sequence ID" value="MCF2653085.1"/>
    <property type="molecule type" value="Genomic_DNA"/>
</dbReference>
<dbReference type="InterPro" id="IPR025466">
    <property type="entry name" value="DUF4317"/>
</dbReference>
<reference evidence="1 2" key="1">
    <citation type="submission" date="2020-12" db="EMBL/GenBank/DDBJ databases">
        <title>Whole genome sequences of gut porcine anaerobes.</title>
        <authorList>
            <person name="Kubasova T."/>
            <person name="Jahodarova E."/>
            <person name="Rychlik I."/>
        </authorList>
    </citation>
    <scope>NUCLEOTIDE SEQUENCE [LARGE SCALE GENOMIC DNA]</scope>
    <source>
        <strain evidence="1 2">An867</strain>
    </source>
</reference>
<evidence type="ECO:0000313" key="1">
    <source>
        <dbReference type="EMBL" id="MCF2653085.1"/>
    </source>
</evidence>
<proteinExistence type="predicted"/>
<sequence length="379" mass="42637">MNEKEISEIRRRFRSDKSNITHVRGCYVNERQEIVSEFDQSLVLMPQEESENLLAVLRRTLSGTLGKNLIDMPFSTAQVVDSDEHRLLMALRDSALGDEDAVHAFFEKVMESYRPEGTYLILLAHEPYDVPYRAKDGAKLEDASSEVYSYVLCSICPVKQTKPVLRYDVPENAFHNCGVDWLVAAPSLGFLFPAFNDRSCDIYSALYYTRDAAESHADFIDAVFRCEPPMPAEEQKETFGTILGDALGEACSFEVVQSVHSGLCGMIEEHKVNKEIEPLVISKGTVKTMLTACGVSGEQVQSFDEKYTENFGDTSLSPRNLVETKKFEVTMPDVTIRVNPERSDLIETRVIDGARYILIRAEEGVEVNGVSIRIEEEET</sequence>
<comment type="caution">
    <text evidence="1">The sequence shown here is derived from an EMBL/GenBank/DDBJ whole genome shotgun (WGS) entry which is preliminary data.</text>
</comment>
<dbReference type="Pfam" id="PF14199">
    <property type="entry name" value="DUF4317"/>
    <property type="match status" value="1"/>
</dbReference>
<name>A0ABS9CS20_9FIRM</name>
<dbReference type="RefSeq" id="WP_235324109.1">
    <property type="nucleotide sequence ID" value="NZ_JAFBIT010000003.1"/>
</dbReference>
<dbReference type="Proteomes" id="UP001299220">
    <property type="component" value="Unassembled WGS sequence"/>
</dbReference>
<organism evidence="1 2">
    <name type="scientific">Anaeromassilibacillus senegalensis</name>
    <dbReference type="NCBI Taxonomy" id="1673717"/>
    <lineage>
        <taxon>Bacteria</taxon>
        <taxon>Bacillati</taxon>
        <taxon>Bacillota</taxon>
        <taxon>Clostridia</taxon>
        <taxon>Eubacteriales</taxon>
        <taxon>Acutalibacteraceae</taxon>
        <taxon>Anaeromassilibacillus</taxon>
    </lineage>
</organism>